<dbReference type="UniPathway" id="UPA00109">
    <property type="reaction ID" value="UER00185"/>
</dbReference>
<feature type="binding site" evidence="11 12">
    <location>
        <begin position="64"/>
        <end position="67"/>
    </location>
    <ligand>
        <name>substrate</name>
    </ligand>
</feature>
<evidence type="ECO:0000256" key="2">
    <source>
        <dbReference type="ARBA" id="ARBA00004838"/>
    </source>
</evidence>
<evidence type="ECO:0000256" key="13">
    <source>
        <dbReference type="PIRSR" id="PIRSR000724-2"/>
    </source>
</evidence>
<dbReference type="GO" id="GO:0005829">
    <property type="term" value="C:cytosol"/>
    <property type="evidence" value="ECO:0007669"/>
    <property type="project" value="TreeGrafter"/>
</dbReference>
<dbReference type="GO" id="GO:0006096">
    <property type="term" value="P:glycolytic process"/>
    <property type="evidence" value="ECO:0007669"/>
    <property type="project" value="UniProtKB-UniRule"/>
</dbReference>
<comment type="subunit">
    <text evidence="11">Monomer.</text>
</comment>
<feature type="binding site" evidence="11">
    <location>
        <position position="132"/>
    </location>
    <ligand>
        <name>substrate</name>
    </ligand>
</feature>
<feature type="binding site" evidence="11">
    <location>
        <position position="41"/>
    </location>
    <ligand>
        <name>substrate</name>
    </ligand>
</feature>
<keyword evidence="11" id="KW-0963">Cytoplasm</keyword>
<protein>
    <recommendedName>
        <fullName evidence="5 11">Phosphoglycerate kinase</fullName>
        <ecNumber evidence="4 11">2.7.2.3</ecNumber>
    </recommendedName>
</protein>
<dbReference type="FunFam" id="3.40.50.1260:FF:000031">
    <property type="entry name" value="Phosphoglycerate kinase 1"/>
    <property type="match status" value="1"/>
</dbReference>
<comment type="similarity">
    <text evidence="3 11 14">Belongs to the phosphoglycerate kinase family.</text>
</comment>
<keyword evidence="9 11" id="KW-0067">ATP-binding</keyword>
<evidence type="ECO:0000256" key="6">
    <source>
        <dbReference type="ARBA" id="ARBA00022679"/>
    </source>
</evidence>
<keyword evidence="8 11" id="KW-0418">Kinase</keyword>
<keyword evidence="6 11" id="KW-0808">Transferase</keyword>
<feature type="binding site" evidence="11">
    <location>
        <position position="273"/>
    </location>
    <ligand>
        <name>ATP</name>
        <dbReference type="ChEBI" id="CHEBI:30616"/>
    </ligand>
</feature>
<dbReference type="GO" id="GO:0043531">
    <property type="term" value="F:ADP binding"/>
    <property type="evidence" value="ECO:0007669"/>
    <property type="project" value="TreeGrafter"/>
</dbReference>
<feature type="binding site" evidence="11 13">
    <location>
        <position position="182"/>
    </location>
    <ligand>
        <name>ATP</name>
        <dbReference type="ChEBI" id="CHEBI:30616"/>
    </ligand>
</feature>
<comment type="catalytic activity">
    <reaction evidence="1 11 14">
        <text>(2R)-3-phosphoglycerate + ATP = (2R)-3-phospho-glyceroyl phosphate + ADP</text>
        <dbReference type="Rhea" id="RHEA:14801"/>
        <dbReference type="ChEBI" id="CHEBI:30616"/>
        <dbReference type="ChEBI" id="CHEBI:57604"/>
        <dbReference type="ChEBI" id="CHEBI:58272"/>
        <dbReference type="ChEBI" id="CHEBI:456216"/>
        <dbReference type="EC" id="2.7.2.3"/>
    </reaction>
</comment>
<dbReference type="OrthoDB" id="9808460at2"/>
<dbReference type="PANTHER" id="PTHR11406">
    <property type="entry name" value="PHOSPHOGLYCERATE KINASE"/>
    <property type="match status" value="1"/>
</dbReference>
<evidence type="ECO:0000256" key="5">
    <source>
        <dbReference type="ARBA" id="ARBA00016471"/>
    </source>
</evidence>
<dbReference type="RefSeq" id="WP_072787862.1">
    <property type="nucleotide sequence ID" value="NZ_FQUL01000002.1"/>
</dbReference>
<evidence type="ECO:0000256" key="12">
    <source>
        <dbReference type="PIRSR" id="PIRSR000724-1"/>
    </source>
</evidence>
<name>A0A1M4SC53_9ACTN</name>
<proteinExistence type="inferred from homology"/>
<evidence type="ECO:0000313" key="15">
    <source>
        <dbReference type="EMBL" id="SHE29781.1"/>
    </source>
</evidence>
<dbReference type="AlphaFoldDB" id="A0A1M4SC53"/>
<dbReference type="GO" id="GO:0006094">
    <property type="term" value="P:gluconeogenesis"/>
    <property type="evidence" value="ECO:0007669"/>
    <property type="project" value="TreeGrafter"/>
</dbReference>
<keyword evidence="7 11" id="KW-0547">Nucleotide-binding</keyword>
<dbReference type="GO" id="GO:0004618">
    <property type="term" value="F:phosphoglycerate kinase activity"/>
    <property type="evidence" value="ECO:0007669"/>
    <property type="project" value="UniProtKB-UniRule"/>
</dbReference>
<evidence type="ECO:0000256" key="3">
    <source>
        <dbReference type="ARBA" id="ARBA00008982"/>
    </source>
</evidence>
<dbReference type="InterPro" id="IPR015824">
    <property type="entry name" value="Phosphoglycerate_kinase_N"/>
</dbReference>
<evidence type="ECO:0000256" key="1">
    <source>
        <dbReference type="ARBA" id="ARBA00000642"/>
    </source>
</evidence>
<feature type="binding site" evidence="11">
    <location>
        <position position="99"/>
    </location>
    <ligand>
        <name>substrate</name>
    </ligand>
</feature>
<dbReference type="PANTHER" id="PTHR11406:SF23">
    <property type="entry name" value="PHOSPHOGLYCERATE KINASE 1, CHLOROPLASTIC-RELATED"/>
    <property type="match status" value="1"/>
</dbReference>
<dbReference type="PIRSF" id="PIRSF000724">
    <property type="entry name" value="Pgk"/>
    <property type="match status" value="1"/>
</dbReference>
<comment type="pathway">
    <text evidence="2 11">Carbohydrate degradation; glycolysis; pyruvate from D-glyceraldehyde 3-phosphate: step 2/5.</text>
</comment>
<dbReference type="HAMAP" id="MF_00145">
    <property type="entry name" value="Phosphoglyc_kinase"/>
    <property type="match status" value="1"/>
</dbReference>
<evidence type="ECO:0000256" key="14">
    <source>
        <dbReference type="RuleBase" id="RU000532"/>
    </source>
</evidence>
<dbReference type="GO" id="GO:0005524">
    <property type="term" value="F:ATP binding"/>
    <property type="evidence" value="ECO:0007669"/>
    <property type="project" value="UniProtKB-KW"/>
</dbReference>
<accession>A0A1M4SC53</accession>
<dbReference type="PRINTS" id="PR00477">
    <property type="entry name" value="PHGLYCKINASE"/>
</dbReference>
<evidence type="ECO:0000256" key="9">
    <source>
        <dbReference type="ARBA" id="ARBA00022840"/>
    </source>
</evidence>
<dbReference type="EC" id="2.7.2.3" evidence="4 11"/>
<dbReference type="STRING" id="1121881.SAMN02745225_00199"/>
<dbReference type="Gene3D" id="3.40.50.1260">
    <property type="entry name" value="Phosphoglycerate kinase, N-terminal domain"/>
    <property type="match status" value="3"/>
</dbReference>
<feature type="binding site" evidence="11 13">
    <location>
        <begin position="330"/>
        <end position="333"/>
    </location>
    <ligand>
        <name>ATP</name>
        <dbReference type="ChEBI" id="CHEBI:30616"/>
    </ligand>
</feature>
<sequence>MNLPKLGELGDVSGKSVLVRADLNVPLVERDGAMEVGDSFRIEATIPTLTWLLERGAKVTLCSHLGRPKGSVVDRYSMKPVRAAIHERLPEVEVLENLRFDPGEESGSKEFAERLAQGFDLYVFDAFGAAHRAHASVVEVPRLLPSVAGVNMAMEVEKLSKLIEAPTSPYVAVVGGAKVSDKLGLLKSLIEKVDKVIVGGAMAFTFLVGQGVKVGNSLVQEELVDQCNELMKTKKISLPVDFVCLQTGKPFGVPDGEPSQQIFEGDIPEGWLGLDIGPKSARIFASVISSASSLLWNGPMGVYEDSRFSGGTIAVARAVATSKAYSVVGGGDSAAALRKEGLADGVSHLSTGGGASLEFIEKGTLPGIEALNQRLGWH</sequence>
<evidence type="ECO:0000256" key="8">
    <source>
        <dbReference type="ARBA" id="ARBA00022777"/>
    </source>
</evidence>
<evidence type="ECO:0000256" key="4">
    <source>
        <dbReference type="ARBA" id="ARBA00013061"/>
    </source>
</evidence>
<dbReference type="Proteomes" id="UP000184295">
    <property type="component" value="Unassembled WGS sequence"/>
</dbReference>
<keyword evidence="16" id="KW-1185">Reference proteome</keyword>
<evidence type="ECO:0000256" key="7">
    <source>
        <dbReference type="ARBA" id="ARBA00022741"/>
    </source>
</evidence>
<dbReference type="InterPro" id="IPR036043">
    <property type="entry name" value="Phosphoglycerate_kinase_sf"/>
</dbReference>
<feature type="binding site" evidence="12">
    <location>
        <position position="99"/>
    </location>
    <ligand>
        <name>(2R)-3-phosphoglycerate</name>
        <dbReference type="ChEBI" id="CHEBI:58272"/>
    </ligand>
</feature>
<dbReference type="EMBL" id="FQUL01000002">
    <property type="protein sequence ID" value="SHE29781.1"/>
    <property type="molecule type" value="Genomic_DNA"/>
</dbReference>
<comment type="subcellular location">
    <subcellularLocation>
        <location evidence="11">Cytoplasm</location>
    </subcellularLocation>
</comment>
<dbReference type="InterPro" id="IPR001576">
    <property type="entry name" value="Phosphoglycerate_kinase"/>
</dbReference>
<reference evidence="16" key="1">
    <citation type="submission" date="2016-11" db="EMBL/GenBank/DDBJ databases">
        <authorList>
            <person name="Varghese N."/>
            <person name="Submissions S."/>
        </authorList>
    </citation>
    <scope>NUCLEOTIDE SEQUENCE [LARGE SCALE GENOMIC DNA]</scope>
    <source>
        <strain evidence="16">DSM 19514</strain>
    </source>
</reference>
<evidence type="ECO:0000256" key="11">
    <source>
        <dbReference type="HAMAP-Rule" id="MF_00145"/>
    </source>
</evidence>
<evidence type="ECO:0000256" key="10">
    <source>
        <dbReference type="ARBA" id="ARBA00023152"/>
    </source>
</evidence>
<dbReference type="Pfam" id="PF00162">
    <property type="entry name" value="PGK"/>
    <property type="match status" value="1"/>
</dbReference>
<evidence type="ECO:0000313" key="16">
    <source>
        <dbReference type="Proteomes" id="UP000184295"/>
    </source>
</evidence>
<dbReference type="SUPFAM" id="SSF53748">
    <property type="entry name" value="Phosphoglycerate kinase"/>
    <property type="match status" value="1"/>
</dbReference>
<feature type="binding site" evidence="11 12">
    <location>
        <begin position="22"/>
        <end position="24"/>
    </location>
    <ligand>
        <name>substrate</name>
    </ligand>
</feature>
<feature type="binding site" evidence="12">
    <location>
        <position position="132"/>
    </location>
    <ligand>
        <name>(2R)-3-phosphoglycerate</name>
        <dbReference type="ChEBI" id="CHEBI:58272"/>
    </ligand>
</feature>
<organism evidence="15 16">
    <name type="scientific">Ferrithrix thermotolerans DSM 19514</name>
    <dbReference type="NCBI Taxonomy" id="1121881"/>
    <lineage>
        <taxon>Bacteria</taxon>
        <taxon>Bacillati</taxon>
        <taxon>Actinomycetota</taxon>
        <taxon>Acidimicrobiia</taxon>
        <taxon>Acidimicrobiales</taxon>
        <taxon>Acidimicrobiaceae</taxon>
        <taxon>Ferrithrix</taxon>
    </lineage>
</organism>
<feature type="binding site" evidence="12">
    <location>
        <position position="41"/>
    </location>
    <ligand>
        <name>(2R)-3-phosphoglycerate</name>
        <dbReference type="ChEBI" id="CHEBI:58272"/>
    </ligand>
</feature>
<feature type="binding site" evidence="11 13">
    <location>
        <position position="304"/>
    </location>
    <ligand>
        <name>ATP</name>
        <dbReference type="ChEBI" id="CHEBI:30616"/>
    </ligand>
</feature>
<gene>
    <name evidence="11" type="primary">pgk</name>
    <name evidence="15" type="ORF">SAMN02745225_00199</name>
</gene>
<keyword evidence="10 11" id="KW-0324">Glycolysis</keyword>